<keyword evidence="3 9" id="KW-0732">Signal</keyword>
<dbReference type="SMART" id="SM00202">
    <property type="entry name" value="SR"/>
    <property type="match status" value="3"/>
</dbReference>
<feature type="signal peptide" evidence="9">
    <location>
        <begin position="1"/>
        <end position="20"/>
    </location>
</feature>
<sequence length="308" mass="33656">TALIVSLSVLCVLLVYLSDSLPVRLVGGQEYFQGRVEVYHDGLWGTVCDDEWDDTDAEVVCRQLGIGGVAKAWMGAHFGHGFGPVYLADVRCTGNEFALEQCPQSRWGLHNCEHTQDAGVSYGAVRLVGGDGPWEGRVEIYSEGHWGTVCDDNWTELNTQVVCRQLGFRSVDTQSKVHAESHGLILLDEVECKGTEYSLLACSHSALGQHDCTHSEDVAVRCTPVRLVAGESPKEGRVEVFMNGQWGTVCDDGWDDINAALLKYFKLGPIHLDNVRCSGVEMSLGQCQSDDQGGHNCHHSEDAGDSEQ</sequence>
<dbReference type="STRING" id="409849.ENSPMGP00000003663"/>
<dbReference type="Ensembl" id="ENSPMGT00000003896.1">
    <property type="protein sequence ID" value="ENSPMGP00000003663.1"/>
    <property type="gene ID" value="ENSPMGG00000003153.1"/>
</dbReference>
<dbReference type="PRINTS" id="PR00258">
    <property type="entry name" value="SPERACTRCPTR"/>
</dbReference>
<feature type="disulfide bond" evidence="7">
    <location>
        <begin position="92"/>
        <end position="102"/>
    </location>
</feature>
<keyword evidence="2" id="KW-0964">Secreted</keyword>
<dbReference type="InterPro" id="IPR001190">
    <property type="entry name" value="SRCR"/>
</dbReference>
<organism evidence="11 12">
    <name type="scientific">Periophthalmus magnuspinnatus</name>
    <dbReference type="NCBI Taxonomy" id="409849"/>
    <lineage>
        <taxon>Eukaryota</taxon>
        <taxon>Metazoa</taxon>
        <taxon>Chordata</taxon>
        <taxon>Craniata</taxon>
        <taxon>Vertebrata</taxon>
        <taxon>Euteleostomi</taxon>
        <taxon>Actinopterygii</taxon>
        <taxon>Neopterygii</taxon>
        <taxon>Teleostei</taxon>
        <taxon>Neoteleostei</taxon>
        <taxon>Acanthomorphata</taxon>
        <taxon>Gobiaria</taxon>
        <taxon>Gobiiformes</taxon>
        <taxon>Gobioidei</taxon>
        <taxon>Gobiidae</taxon>
        <taxon>Oxudercinae</taxon>
        <taxon>Periophthalmus</taxon>
    </lineage>
</organism>
<comment type="caution">
    <text evidence="7">Lacks conserved residue(s) required for the propagation of feature annotation.</text>
</comment>
<proteinExistence type="predicted"/>
<comment type="subcellular location">
    <subcellularLocation>
        <location evidence="1">Secreted</location>
    </subcellularLocation>
</comment>
<feature type="disulfide bond" evidence="7">
    <location>
        <begin position="192"/>
        <end position="202"/>
    </location>
</feature>
<keyword evidence="4" id="KW-0677">Repeat</keyword>
<evidence type="ECO:0000256" key="6">
    <source>
        <dbReference type="ARBA" id="ARBA00023180"/>
    </source>
</evidence>
<keyword evidence="6" id="KW-0325">Glycoprotein</keyword>
<dbReference type="InterPro" id="IPR036772">
    <property type="entry name" value="SRCR-like_dom_sf"/>
</dbReference>
<reference evidence="11" key="2">
    <citation type="submission" date="2025-09" db="UniProtKB">
        <authorList>
            <consortium name="Ensembl"/>
        </authorList>
    </citation>
    <scope>IDENTIFICATION</scope>
</reference>
<feature type="chain" id="PRO_5017345797" description="SRCR domain-containing protein" evidence="9">
    <location>
        <begin position="21"/>
        <end position="308"/>
    </location>
</feature>
<keyword evidence="5 7" id="KW-1015">Disulfide bond</keyword>
<dbReference type="PROSITE" id="PS00420">
    <property type="entry name" value="SRCR_1"/>
    <property type="match status" value="2"/>
</dbReference>
<evidence type="ECO:0000256" key="7">
    <source>
        <dbReference type="PROSITE-ProRule" id="PRU00196"/>
    </source>
</evidence>
<reference evidence="11" key="1">
    <citation type="submission" date="2025-08" db="UniProtKB">
        <authorList>
            <consortium name="Ensembl"/>
        </authorList>
    </citation>
    <scope>IDENTIFICATION</scope>
</reference>
<keyword evidence="12" id="KW-1185">Reference proteome</keyword>
<feature type="disulfide bond" evidence="7">
    <location>
        <begin position="48"/>
        <end position="112"/>
    </location>
</feature>
<evidence type="ECO:0000256" key="2">
    <source>
        <dbReference type="ARBA" id="ARBA00022525"/>
    </source>
</evidence>
<evidence type="ECO:0000259" key="10">
    <source>
        <dbReference type="PROSITE" id="PS50287"/>
    </source>
</evidence>
<evidence type="ECO:0000256" key="5">
    <source>
        <dbReference type="ARBA" id="ARBA00023157"/>
    </source>
</evidence>
<feature type="disulfide bond" evidence="7">
    <location>
        <begin position="277"/>
        <end position="287"/>
    </location>
</feature>
<dbReference type="PANTHER" id="PTHR19331">
    <property type="entry name" value="SCAVENGER RECEPTOR DOMAIN-CONTAINING"/>
    <property type="match status" value="1"/>
</dbReference>
<dbReference type="PROSITE" id="PS50287">
    <property type="entry name" value="SRCR_2"/>
    <property type="match status" value="3"/>
</dbReference>
<dbReference type="Proteomes" id="UP000261520">
    <property type="component" value="Unplaced"/>
</dbReference>
<evidence type="ECO:0000256" key="8">
    <source>
        <dbReference type="SAM" id="MobiDB-lite"/>
    </source>
</evidence>
<feature type="region of interest" description="Disordered" evidence="8">
    <location>
        <begin position="289"/>
        <end position="308"/>
    </location>
</feature>
<evidence type="ECO:0000313" key="11">
    <source>
        <dbReference type="Ensembl" id="ENSPMGP00000003663.1"/>
    </source>
</evidence>
<feature type="domain" description="SRCR" evidence="10">
    <location>
        <begin position="23"/>
        <end position="123"/>
    </location>
</feature>
<dbReference type="PANTHER" id="PTHR19331:SF22">
    <property type="entry name" value="DELETED IN MALIGNANT BRAIN TUMORS 1 PROTEIN"/>
    <property type="match status" value="1"/>
</dbReference>
<protein>
    <recommendedName>
        <fullName evidence="10">SRCR domain-containing protein</fullName>
    </recommendedName>
</protein>
<dbReference type="Gene3D" id="3.10.250.10">
    <property type="entry name" value="SRCR-like domain"/>
    <property type="match status" value="4"/>
</dbReference>
<evidence type="ECO:0000256" key="1">
    <source>
        <dbReference type="ARBA" id="ARBA00004613"/>
    </source>
</evidence>
<dbReference type="SUPFAM" id="SSF56487">
    <property type="entry name" value="SRCR-like"/>
    <property type="match status" value="3"/>
</dbReference>
<evidence type="ECO:0000256" key="9">
    <source>
        <dbReference type="SAM" id="SignalP"/>
    </source>
</evidence>
<dbReference type="GO" id="GO:0016020">
    <property type="term" value="C:membrane"/>
    <property type="evidence" value="ECO:0007669"/>
    <property type="project" value="InterPro"/>
</dbReference>
<dbReference type="FunFam" id="3.10.250.10:FF:000005">
    <property type="entry name" value="Neurotrypsin isoform A"/>
    <property type="match status" value="1"/>
</dbReference>
<dbReference type="GO" id="GO:0005576">
    <property type="term" value="C:extracellular region"/>
    <property type="evidence" value="ECO:0007669"/>
    <property type="project" value="UniProtKB-SubCell"/>
</dbReference>
<dbReference type="FunFam" id="3.10.250.10:FF:000006">
    <property type="entry name" value="neurotrypsin isoform X2"/>
    <property type="match status" value="1"/>
</dbReference>
<dbReference type="AlphaFoldDB" id="A0A3B3ZGE1"/>
<feature type="domain" description="SRCR" evidence="10">
    <location>
        <begin position="125"/>
        <end position="223"/>
    </location>
</feature>
<evidence type="ECO:0000313" key="12">
    <source>
        <dbReference type="Proteomes" id="UP000261520"/>
    </source>
</evidence>
<name>A0A3B3ZGE1_9GOBI</name>
<evidence type="ECO:0000256" key="3">
    <source>
        <dbReference type="ARBA" id="ARBA00022729"/>
    </source>
</evidence>
<feature type="domain" description="SRCR" evidence="10">
    <location>
        <begin position="225"/>
        <end position="308"/>
    </location>
</feature>
<accession>A0A3B3ZGE1</accession>
<evidence type="ECO:0000256" key="4">
    <source>
        <dbReference type="ARBA" id="ARBA00022737"/>
    </source>
</evidence>
<dbReference type="Pfam" id="PF00530">
    <property type="entry name" value="SRCR"/>
    <property type="match status" value="4"/>
</dbReference>